<evidence type="ECO:0000256" key="1">
    <source>
        <dbReference type="ARBA" id="ARBA00004651"/>
    </source>
</evidence>
<keyword evidence="8" id="KW-1185">Reference proteome</keyword>
<dbReference type="RefSeq" id="WP_248835736.1">
    <property type="nucleotide sequence ID" value="NZ_JAJEQE010000043.1"/>
</dbReference>
<dbReference type="PANTHER" id="PTHR30250:SF26">
    <property type="entry name" value="PSMA PROTEIN"/>
    <property type="match status" value="1"/>
</dbReference>
<comment type="subcellular location">
    <subcellularLocation>
        <location evidence="1">Cell membrane</location>
        <topology evidence="1">Multi-pass membrane protein</topology>
    </subcellularLocation>
</comment>
<feature type="transmembrane region" description="Helical" evidence="6">
    <location>
        <begin position="12"/>
        <end position="30"/>
    </location>
</feature>
<keyword evidence="2" id="KW-1003">Cell membrane</keyword>
<evidence type="ECO:0000256" key="2">
    <source>
        <dbReference type="ARBA" id="ARBA00022475"/>
    </source>
</evidence>
<evidence type="ECO:0000313" key="8">
    <source>
        <dbReference type="Proteomes" id="UP001299235"/>
    </source>
</evidence>
<keyword evidence="3 6" id="KW-0812">Transmembrane</keyword>
<dbReference type="GO" id="GO:0016853">
    <property type="term" value="F:isomerase activity"/>
    <property type="evidence" value="ECO:0007669"/>
    <property type="project" value="UniProtKB-KW"/>
</dbReference>
<dbReference type="EMBL" id="JAJEQE010000043">
    <property type="protein sequence ID" value="MCC2149807.1"/>
    <property type="molecule type" value="Genomic_DNA"/>
</dbReference>
<name>A0ABS8EX82_9FIRM</name>
<protein>
    <submittedName>
        <fullName evidence="7">Sugar isomerase</fullName>
    </submittedName>
</protein>
<feature type="transmembrane region" description="Helical" evidence="6">
    <location>
        <begin position="91"/>
        <end position="113"/>
    </location>
</feature>
<dbReference type="PANTHER" id="PTHR30250">
    <property type="entry name" value="PST FAMILY PREDICTED COLANIC ACID TRANSPORTER"/>
    <property type="match status" value="1"/>
</dbReference>
<evidence type="ECO:0000256" key="4">
    <source>
        <dbReference type="ARBA" id="ARBA00022989"/>
    </source>
</evidence>
<feature type="transmembrane region" description="Helical" evidence="6">
    <location>
        <begin position="183"/>
        <end position="204"/>
    </location>
</feature>
<proteinExistence type="predicted"/>
<feature type="transmembrane region" description="Helical" evidence="6">
    <location>
        <begin position="302"/>
        <end position="323"/>
    </location>
</feature>
<feature type="transmembrane region" description="Helical" evidence="6">
    <location>
        <begin position="119"/>
        <end position="140"/>
    </location>
</feature>
<evidence type="ECO:0000256" key="5">
    <source>
        <dbReference type="ARBA" id="ARBA00023136"/>
    </source>
</evidence>
<accession>A0ABS8EX82</accession>
<dbReference type="InterPro" id="IPR050833">
    <property type="entry name" value="Poly_Biosynth_Transport"/>
</dbReference>
<keyword evidence="5 6" id="KW-0472">Membrane</keyword>
<feature type="transmembrane region" description="Helical" evidence="6">
    <location>
        <begin position="428"/>
        <end position="446"/>
    </location>
</feature>
<organism evidence="7 8">
    <name type="scientific">Hominisplanchenecus faecis</name>
    <dbReference type="NCBI Taxonomy" id="2885351"/>
    <lineage>
        <taxon>Bacteria</taxon>
        <taxon>Bacillati</taxon>
        <taxon>Bacillota</taxon>
        <taxon>Clostridia</taxon>
        <taxon>Lachnospirales</taxon>
        <taxon>Lachnospiraceae</taxon>
        <taxon>Hominisplanchenecus</taxon>
    </lineage>
</organism>
<dbReference type="Proteomes" id="UP001299235">
    <property type="component" value="Unassembled WGS sequence"/>
</dbReference>
<evidence type="ECO:0000313" key="7">
    <source>
        <dbReference type="EMBL" id="MCC2149807.1"/>
    </source>
</evidence>
<evidence type="ECO:0000256" key="6">
    <source>
        <dbReference type="SAM" id="Phobius"/>
    </source>
</evidence>
<comment type="caution">
    <text evidence="7">The sequence shown here is derived from an EMBL/GenBank/DDBJ whole genome shotgun (WGS) entry which is preliminary data.</text>
</comment>
<evidence type="ECO:0000256" key="3">
    <source>
        <dbReference type="ARBA" id="ARBA00022692"/>
    </source>
</evidence>
<sequence>MASKTKGVKNIIWGLAAQIITIGLGIIIPRLVLTNLGSEANGLLNSVSSILTYMSLLEAGVGTATLQALYKPIGEDNKAEINSIMSATHYFYKRTGYIYLGIVIILSIGYALVVQSTISRIYIFLVVIISGLSGVMSYFFQGKYKILLAAEGKGYIATNIATIATVGVSLSKAFVLIAGGNVVLIQLIYFIFNLLQMIIMTIYIRRNYKWLDLKVLPDFDAISQKNAVLVHQITELIFNNTDVIILTIFTSLKTVSVYSMYAMIFGMVKSVTVTLSDSFLYVLGQSYQDKKKFEKYHNIYEIYNMSTTFALFCITYILILPFLKVYTRGVSDINYTDEYVALLFIVFYLMANGRKSSQVVINIAQHFEKTKWRAVAEAVINLSVSLILTYKFGIYGVLLGTIAALLYRTNDVIIYAARLMERSPFITYKRWGINILIFIGIISIANKIEFVCTNYLSLIIYGIILCVTVIPTFLIIDSIFELKTSRIMLNMFKKMFKR</sequence>
<feature type="transmembrane region" description="Helical" evidence="6">
    <location>
        <begin position="152"/>
        <end position="177"/>
    </location>
</feature>
<keyword evidence="7" id="KW-0413">Isomerase</keyword>
<keyword evidence="4 6" id="KW-1133">Transmembrane helix</keyword>
<gene>
    <name evidence="7" type="ORF">LKD42_11175</name>
</gene>
<reference evidence="7 8" key="1">
    <citation type="submission" date="2021-10" db="EMBL/GenBank/DDBJ databases">
        <title>Anaerobic single-cell dispensing facilitates the cultivation of human gut bacteria.</title>
        <authorList>
            <person name="Afrizal A."/>
        </authorList>
    </citation>
    <scope>NUCLEOTIDE SEQUENCE [LARGE SCALE GENOMIC DNA]</scope>
    <source>
        <strain evidence="7 8">CLA-AA-H246</strain>
    </source>
</reference>
<feature type="transmembrane region" description="Helical" evidence="6">
    <location>
        <begin position="458"/>
        <end position="480"/>
    </location>
</feature>
<feature type="transmembrane region" description="Helical" evidence="6">
    <location>
        <begin position="387"/>
        <end position="407"/>
    </location>
</feature>